<evidence type="ECO:0000313" key="3">
    <source>
        <dbReference type="Proteomes" id="UP000494301"/>
    </source>
</evidence>
<accession>A0A6J5JSE2</accession>
<dbReference type="Pfam" id="PF11706">
    <property type="entry name" value="zf-CGNR"/>
    <property type="match status" value="1"/>
</dbReference>
<gene>
    <name evidence="2" type="ORF">BLA3211_07866</name>
</gene>
<evidence type="ECO:0000259" key="1">
    <source>
        <dbReference type="Pfam" id="PF11706"/>
    </source>
</evidence>
<protein>
    <submittedName>
        <fullName evidence="2">PF07336 family protein</fullName>
    </submittedName>
</protein>
<dbReference type="AlphaFoldDB" id="A0A6J5JSE2"/>
<dbReference type="Proteomes" id="UP000494301">
    <property type="component" value="Unassembled WGS sequence"/>
</dbReference>
<dbReference type="InterPro" id="IPR023286">
    <property type="entry name" value="ABATE_dom_sf"/>
</dbReference>
<sequence>MSRISPVMEAHVFEARDFVGGHPVLDFINTVTGRDRTPRDWLPDYDAWLAWLARSSVCSASDVEQLAARAAEAPGTAERALRDARRLREALFGIVGARSHGAPVAAADLETLERAWKRAMNGRRLIATAGRIGFDDPADPADLHLPAHRLALDAVKLLEALPDGRLRMCAGSNCAWLFIDRSKTGRRKWCDMATCGNVAKARRHYRAVRRAPDGSTSHDAPE</sequence>
<dbReference type="Gene3D" id="1.10.3300.10">
    <property type="entry name" value="Jann2411-like domain"/>
    <property type="match status" value="1"/>
</dbReference>
<dbReference type="PANTHER" id="PTHR35525">
    <property type="entry name" value="BLL6575 PROTEIN"/>
    <property type="match status" value="1"/>
</dbReference>
<dbReference type="EMBL" id="CABWIL020000044">
    <property type="protein sequence ID" value="CAB3974141.1"/>
    <property type="molecule type" value="Genomic_DNA"/>
</dbReference>
<dbReference type="SUPFAM" id="SSF160904">
    <property type="entry name" value="Jann2411-like"/>
    <property type="match status" value="1"/>
</dbReference>
<evidence type="ECO:0000313" key="2">
    <source>
        <dbReference type="EMBL" id="CAB3974141.1"/>
    </source>
</evidence>
<organism evidence="2 3">
    <name type="scientific">Burkholderia aenigmatica</name>
    <dbReference type="NCBI Taxonomy" id="2015348"/>
    <lineage>
        <taxon>Bacteria</taxon>
        <taxon>Pseudomonadati</taxon>
        <taxon>Pseudomonadota</taxon>
        <taxon>Betaproteobacteria</taxon>
        <taxon>Burkholderiales</taxon>
        <taxon>Burkholderiaceae</taxon>
        <taxon>Burkholderia</taxon>
        <taxon>Burkholderia cepacia complex</taxon>
    </lineage>
</organism>
<dbReference type="InterPro" id="IPR021005">
    <property type="entry name" value="Znf_CGNR"/>
</dbReference>
<feature type="domain" description="Zinc finger CGNR" evidence="1">
    <location>
        <begin position="165"/>
        <end position="206"/>
    </location>
</feature>
<dbReference type="InterPro" id="IPR010852">
    <property type="entry name" value="ABATE"/>
</dbReference>
<name>A0A6J5JSE2_9BURK</name>
<proteinExistence type="predicted"/>
<dbReference type="Pfam" id="PF07336">
    <property type="entry name" value="ABATE"/>
    <property type="match status" value="1"/>
</dbReference>
<dbReference type="PANTHER" id="PTHR35525:SF3">
    <property type="entry name" value="BLL6575 PROTEIN"/>
    <property type="match status" value="1"/>
</dbReference>
<reference evidence="2 3" key="1">
    <citation type="submission" date="2020-04" db="EMBL/GenBank/DDBJ databases">
        <authorList>
            <person name="Depoorter E."/>
        </authorList>
    </citation>
    <scope>NUCLEOTIDE SEQUENCE [LARGE SCALE GENOMIC DNA]</scope>
    <source>
        <strain evidence="2 3">BCC0217</strain>
    </source>
</reference>